<organism evidence="1 2">
    <name type="scientific">Eumeta variegata</name>
    <name type="common">Bagworm moth</name>
    <name type="synonym">Eumeta japonica</name>
    <dbReference type="NCBI Taxonomy" id="151549"/>
    <lineage>
        <taxon>Eukaryota</taxon>
        <taxon>Metazoa</taxon>
        <taxon>Ecdysozoa</taxon>
        <taxon>Arthropoda</taxon>
        <taxon>Hexapoda</taxon>
        <taxon>Insecta</taxon>
        <taxon>Pterygota</taxon>
        <taxon>Neoptera</taxon>
        <taxon>Endopterygota</taxon>
        <taxon>Lepidoptera</taxon>
        <taxon>Glossata</taxon>
        <taxon>Ditrysia</taxon>
        <taxon>Tineoidea</taxon>
        <taxon>Psychidae</taxon>
        <taxon>Oiketicinae</taxon>
        <taxon>Eumeta</taxon>
    </lineage>
</organism>
<comment type="caution">
    <text evidence="1">The sequence shown here is derived from an EMBL/GenBank/DDBJ whole genome shotgun (WGS) entry which is preliminary data.</text>
</comment>
<evidence type="ECO:0000313" key="1">
    <source>
        <dbReference type="EMBL" id="GBP76161.1"/>
    </source>
</evidence>
<accession>A0A4C1YIF2</accession>
<protein>
    <submittedName>
        <fullName evidence="1">Uncharacterized protein</fullName>
    </submittedName>
</protein>
<dbReference type="Proteomes" id="UP000299102">
    <property type="component" value="Unassembled WGS sequence"/>
</dbReference>
<evidence type="ECO:0000313" key="2">
    <source>
        <dbReference type="Proteomes" id="UP000299102"/>
    </source>
</evidence>
<reference evidence="1 2" key="1">
    <citation type="journal article" date="2019" name="Commun. Biol.">
        <title>The bagworm genome reveals a unique fibroin gene that provides high tensile strength.</title>
        <authorList>
            <person name="Kono N."/>
            <person name="Nakamura H."/>
            <person name="Ohtoshi R."/>
            <person name="Tomita M."/>
            <person name="Numata K."/>
            <person name="Arakawa K."/>
        </authorList>
    </citation>
    <scope>NUCLEOTIDE SEQUENCE [LARGE SCALE GENOMIC DNA]</scope>
</reference>
<proteinExistence type="predicted"/>
<name>A0A4C1YIF2_EUMVA</name>
<dbReference type="EMBL" id="BGZK01001278">
    <property type="protein sequence ID" value="GBP76161.1"/>
    <property type="molecule type" value="Genomic_DNA"/>
</dbReference>
<sequence>MEVLSRALALIPRGKAKSLKFDRQQIQAQTFVRSRVCGATSRERKAFTVTRVTSFCSRLCSNLFTVAQYAYESAGARRPPPQISRLHARGSVTAGAEAAPRVPKYLGGRNEQLKDVTAESGGGAVVKTVALESQDIGFDPENGRIDQ</sequence>
<keyword evidence="2" id="KW-1185">Reference proteome</keyword>
<dbReference type="AlphaFoldDB" id="A0A4C1YIF2"/>
<gene>
    <name evidence="1" type="ORF">EVAR_56033_1</name>
</gene>